<feature type="coiled-coil region" evidence="4">
    <location>
        <begin position="278"/>
        <end position="305"/>
    </location>
</feature>
<dbReference type="SMART" id="SM00283">
    <property type="entry name" value="MA"/>
    <property type="match status" value="1"/>
</dbReference>
<evidence type="ECO:0000313" key="9">
    <source>
        <dbReference type="Proteomes" id="UP000053235"/>
    </source>
</evidence>
<dbReference type="PROSITE" id="PS50111">
    <property type="entry name" value="CHEMOTAXIS_TRANSDUC_2"/>
    <property type="match status" value="1"/>
</dbReference>
<organism evidence="8 9">
    <name type="scientific">Roseibium alexandrii</name>
    <dbReference type="NCBI Taxonomy" id="388408"/>
    <lineage>
        <taxon>Bacteria</taxon>
        <taxon>Pseudomonadati</taxon>
        <taxon>Pseudomonadota</taxon>
        <taxon>Alphaproteobacteria</taxon>
        <taxon>Hyphomicrobiales</taxon>
        <taxon>Stappiaceae</taxon>
        <taxon>Roseibium</taxon>
    </lineage>
</organism>
<dbReference type="GO" id="GO:0006935">
    <property type="term" value="P:chemotaxis"/>
    <property type="evidence" value="ECO:0007669"/>
    <property type="project" value="InterPro"/>
</dbReference>
<dbReference type="SMART" id="SM00304">
    <property type="entry name" value="HAMP"/>
    <property type="match status" value="1"/>
</dbReference>
<dbReference type="Pfam" id="PF00672">
    <property type="entry name" value="HAMP"/>
    <property type="match status" value="1"/>
</dbReference>
<feature type="coiled-coil region" evidence="4">
    <location>
        <begin position="124"/>
        <end position="191"/>
    </location>
</feature>
<sequence length="584" mass="62408">MALSRQVSATVATKILGLVAFLCAGLIVVAGVSVYQMSMIGKELVNIAEKDIPLTTAISHVTNHQLEQAVLVERLMRLSGLEAGEEKHAIGDVKSAILKLEVQVADEILKAEDLAKYALDNAASEIERTEFESALNQLKRIEAEYAQYKSHVDEVLHYIDAEDLAAAAAILLTLEEEQERLDRELIALLQEIEQFTLAAAQAAEAHEKQAFQQIIWTAVISLGLCVTGSVLYARFGIAVPLKEVSNGLKSLANGDTDVSVKVRSRDEIGAVAEAFEVFRQNTIEMQRLQTQAREEEERAVEERRETRLRLADELERVMMTSCSEVQSALQKLSVHADDLAQMSSDTINRSHTVAAAAEQSTASVQSVASAAEELAASIQEIARQVTLANTSTDQTSKQAETSEETVSSLSAAASEINDVLKLITDIAGQTNLLALNATIEAARAGEAGKGFAVVASEVKALATQTGQATEQIGSQLTGVQSGAASCSVSIQDVVRSMTDVRDKIAGIASAIEEQDAVTSEIAKNASEVAHGSTDISENITQVNRSAEASGEKLKDVVGGVELVATQINTVQTSLDDFLGHLRAA</sequence>
<evidence type="ECO:0000256" key="5">
    <source>
        <dbReference type="SAM" id="Phobius"/>
    </source>
</evidence>
<evidence type="ECO:0000256" key="3">
    <source>
        <dbReference type="PROSITE-ProRule" id="PRU00284"/>
    </source>
</evidence>
<dbReference type="STRING" id="388408.LAX5112_02576"/>
<dbReference type="Proteomes" id="UP000053235">
    <property type="component" value="Unassembled WGS sequence"/>
</dbReference>
<keyword evidence="5" id="KW-1133">Transmembrane helix</keyword>
<keyword evidence="4" id="KW-0175">Coiled coil</keyword>
<protein>
    <submittedName>
        <fullName evidence="8">Methyl-accepting chemotaxis protein 4</fullName>
    </submittedName>
</protein>
<dbReference type="PANTHER" id="PTHR32089:SF112">
    <property type="entry name" value="LYSOZYME-LIKE PROTEIN-RELATED"/>
    <property type="match status" value="1"/>
</dbReference>
<dbReference type="PROSITE" id="PS50885">
    <property type="entry name" value="HAMP"/>
    <property type="match status" value="1"/>
</dbReference>
<dbReference type="OrthoDB" id="3289104at2"/>
<dbReference type="Gene3D" id="6.10.340.10">
    <property type="match status" value="1"/>
</dbReference>
<dbReference type="SUPFAM" id="SSF58104">
    <property type="entry name" value="Methyl-accepting chemotaxis protein (MCP) signaling domain"/>
    <property type="match status" value="1"/>
</dbReference>
<dbReference type="Pfam" id="PF00015">
    <property type="entry name" value="MCPsignal"/>
    <property type="match status" value="1"/>
</dbReference>
<dbReference type="GO" id="GO:0004888">
    <property type="term" value="F:transmembrane signaling receptor activity"/>
    <property type="evidence" value="ECO:0007669"/>
    <property type="project" value="InterPro"/>
</dbReference>
<dbReference type="EMBL" id="CXWD01000009">
    <property type="protein sequence ID" value="CTQ70688.1"/>
    <property type="molecule type" value="Genomic_DNA"/>
</dbReference>
<dbReference type="PANTHER" id="PTHR32089">
    <property type="entry name" value="METHYL-ACCEPTING CHEMOTAXIS PROTEIN MCPB"/>
    <property type="match status" value="1"/>
</dbReference>
<feature type="domain" description="Methyl-accepting transducer" evidence="6">
    <location>
        <begin position="321"/>
        <end position="564"/>
    </location>
</feature>
<keyword evidence="1 3" id="KW-0807">Transducer</keyword>
<dbReference type="CDD" id="cd06225">
    <property type="entry name" value="HAMP"/>
    <property type="match status" value="1"/>
</dbReference>
<evidence type="ECO:0000313" key="8">
    <source>
        <dbReference type="EMBL" id="CTQ70688.1"/>
    </source>
</evidence>
<keyword evidence="5" id="KW-0472">Membrane</keyword>
<dbReference type="Gene3D" id="1.10.287.950">
    <property type="entry name" value="Methyl-accepting chemotaxis protein"/>
    <property type="match status" value="1"/>
</dbReference>
<reference evidence="9" key="1">
    <citation type="submission" date="2015-07" db="EMBL/GenBank/DDBJ databases">
        <authorList>
            <person name="Rodrigo-Torres Lidia"/>
            <person name="Arahal R.David."/>
        </authorList>
    </citation>
    <scope>NUCLEOTIDE SEQUENCE [LARGE SCALE GENOMIC DNA]</scope>
    <source>
        <strain evidence="9">CECT 5112</strain>
    </source>
</reference>
<feature type="domain" description="HAMP" evidence="7">
    <location>
        <begin position="235"/>
        <end position="287"/>
    </location>
</feature>
<comment type="similarity">
    <text evidence="2">Belongs to the methyl-accepting chemotaxis (MCP) protein family.</text>
</comment>
<gene>
    <name evidence="8" type="primary">mcp4_10</name>
    <name evidence="8" type="ORF">LAX5112_02576</name>
</gene>
<evidence type="ECO:0000259" key="6">
    <source>
        <dbReference type="PROSITE" id="PS50111"/>
    </source>
</evidence>
<dbReference type="RefSeq" id="WP_055672166.1">
    <property type="nucleotide sequence ID" value="NZ_CXWD01000009.1"/>
</dbReference>
<evidence type="ECO:0000256" key="4">
    <source>
        <dbReference type="SAM" id="Coils"/>
    </source>
</evidence>
<name>A0A0M7A6H9_9HYPH</name>
<dbReference type="GO" id="GO:0016020">
    <property type="term" value="C:membrane"/>
    <property type="evidence" value="ECO:0007669"/>
    <property type="project" value="InterPro"/>
</dbReference>
<dbReference type="PRINTS" id="PR00260">
    <property type="entry name" value="CHEMTRNSDUCR"/>
</dbReference>
<proteinExistence type="inferred from homology"/>
<accession>A0A0M7A6H9</accession>
<evidence type="ECO:0000256" key="2">
    <source>
        <dbReference type="ARBA" id="ARBA00029447"/>
    </source>
</evidence>
<dbReference type="GO" id="GO:0007165">
    <property type="term" value="P:signal transduction"/>
    <property type="evidence" value="ECO:0007669"/>
    <property type="project" value="UniProtKB-KW"/>
</dbReference>
<dbReference type="InterPro" id="IPR004090">
    <property type="entry name" value="Chemotax_Me-accpt_rcpt"/>
</dbReference>
<dbReference type="InterPro" id="IPR003660">
    <property type="entry name" value="HAMP_dom"/>
</dbReference>
<evidence type="ECO:0000259" key="7">
    <source>
        <dbReference type="PROSITE" id="PS50885"/>
    </source>
</evidence>
<keyword evidence="9" id="KW-1185">Reference proteome</keyword>
<dbReference type="AlphaFoldDB" id="A0A0M7A6H9"/>
<feature type="transmembrane region" description="Helical" evidence="5">
    <location>
        <begin position="15"/>
        <end position="35"/>
    </location>
</feature>
<keyword evidence="5" id="KW-0812">Transmembrane</keyword>
<dbReference type="InterPro" id="IPR004089">
    <property type="entry name" value="MCPsignal_dom"/>
</dbReference>
<evidence type="ECO:0000256" key="1">
    <source>
        <dbReference type="ARBA" id="ARBA00023224"/>
    </source>
</evidence>